<evidence type="ECO:0000313" key="2">
    <source>
        <dbReference type="EMBL" id="QJA91922.1"/>
    </source>
</evidence>
<dbReference type="EMBL" id="MT143024">
    <property type="protein sequence ID" value="QJA91922.1"/>
    <property type="molecule type" value="Genomic_DNA"/>
</dbReference>
<gene>
    <name evidence="1" type="ORF">MM415A00555_0011</name>
    <name evidence="2" type="ORF">MM415B03232_0004</name>
</gene>
<proteinExistence type="predicted"/>
<dbReference type="EMBL" id="MT142455">
    <property type="protein sequence ID" value="QJA81320.1"/>
    <property type="molecule type" value="Genomic_DNA"/>
</dbReference>
<accession>A0A6M3LE44</accession>
<dbReference type="AlphaFoldDB" id="A0A6M3LE44"/>
<name>A0A6M3LE44_9ZZZZ</name>
<evidence type="ECO:0000313" key="1">
    <source>
        <dbReference type="EMBL" id="QJA81320.1"/>
    </source>
</evidence>
<reference evidence="2" key="1">
    <citation type="submission" date="2020-03" db="EMBL/GenBank/DDBJ databases">
        <title>The deep terrestrial virosphere.</title>
        <authorList>
            <person name="Holmfeldt K."/>
            <person name="Nilsson E."/>
            <person name="Simone D."/>
            <person name="Lopez-Fernandez M."/>
            <person name="Wu X."/>
            <person name="de Brujin I."/>
            <person name="Lundin D."/>
            <person name="Andersson A."/>
            <person name="Bertilsson S."/>
            <person name="Dopson M."/>
        </authorList>
    </citation>
    <scope>NUCLEOTIDE SEQUENCE</scope>
    <source>
        <strain evidence="1">MM415A00555</strain>
        <strain evidence="2">MM415B03232</strain>
    </source>
</reference>
<sequence length="107" mass="11957">MGIIVKCKRGAADKEGPSIDNGLISSDAMATAVGKRFLDENYYVIKKRSLRVPHKGPTIIPHTWISVTDGHLGLTAEPLRVTNYRIVITKDSVWAEIVTEQYEEYVI</sequence>
<organism evidence="2">
    <name type="scientific">viral metagenome</name>
    <dbReference type="NCBI Taxonomy" id="1070528"/>
    <lineage>
        <taxon>unclassified sequences</taxon>
        <taxon>metagenomes</taxon>
        <taxon>organismal metagenomes</taxon>
    </lineage>
</organism>
<protein>
    <submittedName>
        <fullName evidence="2">Uncharacterized protein</fullName>
    </submittedName>
</protein>